<dbReference type="PANTHER" id="PTHR12311">
    <property type="entry name" value="ACTIVATOR OF BASAL TRANSCRIPTION 1"/>
    <property type="match status" value="1"/>
</dbReference>
<dbReference type="SUPFAM" id="SSF54928">
    <property type="entry name" value="RNA-binding domain, RBD"/>
    <property type="match status" value="1"/>
</dbReference>
<sequence>MAPSLVSDRNSLSENSENDEESLIKPDKARKKEKRGIIFLSTIPKFMNVTKVREIFGEFGEVDRVFLQPEEQKILEHGPKKKKKPSKHFTEGWVEFKKKKVAKQVAAHLNNKQIGGRKRSKFYDFIWNIKYLPRFKWVHLSERLAYERAVRKQRMTTEIAQAKRVANFFSQNVEFNDYLSKRKVKGDESSSSASNRPSQDEVFKHQYKQRELDSVIRDKKLTALSPGSVKIKKKKALLKKQTGPVSEEGREDFLKSIFGKRN</sequence>
<dbReference type="EMBL" id="JAPTSV010000001">
    <property type="protein sequence ID" value="KAJ1532051.1"/>
    <property type="molecule type" value="Genomic_DNA"/>
</dbReference>
<keyword evidence="5" id="KW-0539">Nucleus</keyword>
<dbReference type="CDD" id="cd12263">
    <property type="entry name" value="RRM_ABT1_like"/>
    <property type="match status" value="1"/>
</dbReference>
<organism evidence="9 10">
    <name type="scientific">Megalurothrips usitatus</name>
    <name type="common">bean blossom thrips</name>
    <dbReference type="NCBI Taxonomy" id="439358"/>
    <lineage>
        <taxon>Eukaryota</taxon>
        <taxon>Metazoa</taxon>
        <taxon>Ecdysozoa</taxon>
        <taxon>Arthropoda</taxon>
        <taxon>Hexapoda</taxon>
        <taxon>Insecta</taxon>
        <taxon>Pterygota</taxon>
        <taxon>Neoptera</taxon>
        <taxon>Paraneoptera</taxon>
        <taxon>Thysanoptera</taxon>
        <taxon>Terebrantia</taxon>
        <taxon>Thripoidea</taxon>
        <taxon>Thripidae</taxon>
        <taxon>Megalurothrips</taxon>
    </lineage>
</organism>
<dbReference type="InterPro" id="IPR000504">
    <property type="entry name" value="RRM_dom"/>
</dbReference>
<dbReference type="PROSITE" id="PS50102">
    <property type="entry name" value="RRM"/>
    <property type="match status" value="1"/>
</dbReference>
<comment type="similarity">
    <text evidence="2">Belongs to the ESF2/ABP1 family.</text>
</comment>
<keyword evidence="10" id="KW-1185">Reference proteome</keyword>
<evidence type="ECO:0000313" key="10">
    <source>
        <dbReference type="Proteomes" id="UP001075354"/>
    </source>
</evidence>
<dbReference type="GO" id="GO:0000480">
    <property type="term" value="P:endonucleolytic cleavage in 5'-ETS of tricistronic rRNA transcript (SSU-rRNA, 5.8S rRNA, LSU-rRNA)"/>
    <property type="evidence" value="ECO:0007669"/>
    <property type="project" value="TreeGrafter"/>
</dbReference>
<dbReference type="InterPro" id="IPR035979">
    <property type="entry name" value="RBD_domain_sf"/>
</dbReference>
<comment type="subcellular location">
    <subcellularLocation>
        <location evidence="1">Nucleus</location>
        <location evidence="1">Nucleolus</location>
    </subcellularLocation>
</comment>
<feature type="region of interest" description="Disordered" evidence="7">
    <location>
        <begin position="1"/>
        <end position="31"/>
    </location>
</feature>
<dbReference type="GO" id="GO:0000447">
    <property type="term" value="P:endonucleolytic cleavage in ITS1 to separate SSU-rRNA from 5.8S rRNA and LSU-rRNA from tricistronic rRNA transcript (SSU-rRNA, 5.8S rRNA, LSU-rRNA)"/>
    <property type="evidence" value="ECO:0007669"/>
    <property type="project" value="TreeGrafter"/>
</dbReference>
<dbReference type="InterPro" id="IPR034353">
    <property type="entry name" value="ABT1/ESF2_RRM"/>
</dbReference>
<dbReference type="InterPro" id="IPR039119">
    <property type="entry name" value="ABT1/Esf2"/>
</dbReference>
<evidence type="ECO:0000256" key="1">
    <source>
        <dbReference type="ARBA" id="ARBA00004604"/>
    </source>
</evidence>
<gene>
    <name evidence="9" type="ORF">ONE63_000682</name>
</gene>
<evidence type="ECO:0000256" key="5">
    <source>
        <dbReference type="ARBA" id="ARBA00023242"/>
    </source>
</evidence>
<keyword evidence="4 6" id="KW-0694">RNA-binding</keyword>
<protein>
    <recommendedName>
        <fullName evidence="3">Activator of basal transcription 1</fullName>
    </recommendedName>
</protein>
<name>A0AAV7Y6A8_9NEOP</name>
<dbReference type="AlphaFoldDB" id="A0AAV7Y6A8"/>
<comment type="caution">
    <text evidence="9">The sequence shown here is derived from an EMBL/GenBank/DDBJ whole genome shotgun (WGS) entry which is preliminary data.</text>
</comment>
<evidence type="ECO:0000313" key="9">
    <source>
        <dbReference type="EMBL" id="KAJ1532051.1"/>
    </source>
</evidence>
<evidence type="ECO:0000256" key="6">
    <source>
        <dbReference type="PROSITE-ProRule" id="PRU00176"/>
    </source>
</evidence>
<dbReference type="GO" id="GO:0000472">
    <property type="term" value="P:endonucleolytic cleavage to generate mature 5'-end of SSU-rRNA from (SSU-rRNA, 5.8S rRNA, LSU-rRNA)"/>
    <property type="evidence" value="ECO:0007669"/>
    <property type="project" value="TreeGrafter"/>
</dbReference>
<evidence type="ECO:0000256" key="2">
    <source>
        <dbReference type="ARBA" id="ARBA00005819"/>
    </source>
</evidence>
<dbReference type="GO" id="GO:0034462">
    <property type="term" value="P:small-subunit processome assembly"/>
    <property type="evidence" value="ECO:0007669"/>
    <property type="project" value="TreeGrafter"/>
</dbReference>
<evidence type="ECO:0000259" key="8">
    <source>
        <dbReference type="PROSITE" id="PS50102"/>
    </source>
</evidence>
<accession>A0AAV7Y6A8</accession>
<evidence type="ECO:0000256" key="4">
    <source>
        <dbReference type="ARBA" id="ARBA00022884"/>
    </source>
</evidence>
<feature type="domain" description="RRM" evidence="8">
    <location>
        <begin position="36"/>
        <end position="118"/>
    </location>
</feature>
<dbReference type="InterPro" id="IPR012677">
    <property type="entry name" value="Nucleotide-bd_a/b_plait_sf"/>
</dbReference>
<dbReference type="Gene3D" id="3.30.70.330">
    <property type="match status" value="1"/>
</dbReference>
<evidence type="ECO:0000256" key="7">
    <source>
        <dbReference type="SAM" id="MobiDB-lite"/>
    </source>
</evidence>
<dbReference type="GO" id="GO:0003723">
    <property type="term" value="F:RNA binding"/>
    <property type="evidence" value="ECO:0007669"/>
    <property type="project" value="UniProtKB-UniRule"/>
</dbReference>
<dbReference type="Proteomes" id="UP001075354">
    <property type="component" value="Chromosome 1"/>
</dbReference>
<proteinExistence type="inferred from homology"/>
<evidence type="ECO:0000256" key="3">
    <source>
        <dbReference type="ARBA" id="ARBA00020737"/>
    </source>
</evidence>
<reference evidence="9" key="1">
    <citation type="submission" date="2022-12" db="EMBL/GenBank/DDBJ databases">
        <title>Chromosome-level genome assembly of the bean flower thrips Megalurothrips usitatus.</title>
        <authorList>
            <person name="Ma L."/>
            <person name="Liu Q."/>
            <person name="Li H."/>
            <person name="Cai W."/>
        </authorList>
    </citation>
    <scope>NUCLEOTIDE SEQUENCE</scope>
    <source>
        <strain evidence="9">Cailab_2022a</strain>
    </source>
</reference>
<dbReference type="PANTHER" id="PTHR12311:SF7">
    <property type="entry name" value="ACTIVATOR OF BASAL TRANSCRIPTION 1"/>
    <property type="match status" value="1"/>
</dbReference>
<dbReference type="GO" id="GO:0005730">
    <property type="term" value="C:nucleolus"/>
    <property type="evidence" value="ECO:0007669"/>
    <property type="project" value="UniProtKB-SubCell"/>
</dbReference>